<feature type="region of interest" description="Disordered" evidence="11">
    <location>
        <begin position="534"/>
        <end position="553"/>
    </location>
</feature>
<evidence type="ECO:0000313" key="14">
    <source>
        <dbReference type="EMBL" id="MEO3713519.1"/>
    </source>
</evidence>
<dbReference type="Proteomes" id="UP001462640">
    <property type="component" value="Unassembled WGS sequence"/>
</dbReference>
<evidence type="ECO:0000256" key="2">
    <source>
        <dbReference type="ARBA" id="ARBA00022801"/>
    </source>
</evidence>
<dbReference type="InterPro" id="IPR014016">
    <property type="entry name" value="UvrD-like_ATP-bd"/>
</dbReference>
<dbReference type="EC" id="5.6.2.4" evidence="7"/>
<dbReference type="SUPFAM" id="SSF52540">
    <property type="entry name" value="P-loop containing nucleoside triphosphate hydrolases"/>
    <property type="match status" value="1"/>
</dbReference>
<feature type="binding site" evidence="10">
    <location>
        <begin position="43"/>
        <end position="50"/>
    </location>
    <ligand>
        <name>ATP</name>
        <dbReference type="ChEBI" id="CHEBI:30616"/>
    </ligand>
</feature>
<dbReference type="Pfam" id="PF00580">
    <property type="entry name" value="UvrD-helicase"/>
    <property type="match status" value="1"/>
</dbReference>
<accession>A0ABV0GEY0</accession>
<evidence type="ECO:0000256" key="3">
    <source>
        <dbReference type="ARBA" id="ARBA00022806"/>
    </source>
</evidence>
<dbReference type="PANTHER" id="PTHR11070">
    <property type="entry name" value="UVRD / RECB / PCRA DNA HELICASE FAMILY MEMBER"/>
    <property type="match status" value="1"/>
</dbReference>
<keyword evidence="1 10" id="KW-0547">Nucleotide-binding</keyword>
<evidence type="ECO:0000256" key="9">
    <source>
        <dbReference type="ARBA" id="ARBA00048988"/>
    </source>
</evidence>
<dbReference type="PANTHER" id="PTHR11070:SF2">
    <property type="entry name" value="ATP-DEPENDENT DNA HELICASE SRS2"/>
    <property type="match status" value="1"/>
</dbReference>
<dbReference type="InterPro" id="IPR014017">
    <property type="entry name" value="DNA_helicase_UvrD-like_C"/>
</dbReference>
<sequence>MGGDSLMAAPQANAAYTVDARVVPRERFYQVACDPRRSVVVEACAGAGKTWMLVSRILRALLDGAEPQQIVAITFTRKAAGEMRQRLAEWLSEFARADHAGRCEALIQRGMAEDEAQRAAPLLQGLQQRLLEGGRPVEIRTFHAWFSQLLRAAPMALLQQLGIAPELQLLEDESELMPEVWRGFHARLLADAPLLADYQALVDDCGRSKVLRWLEAGFGKRVELRLAQAQGVLMGSVEGAASVSARFAGADPLDCIEAMRPQWQDLALELGQGRNETMRKAATAIEQALSDQLPPAALFEVLRGKLLTKSGTPVKALATSPLAAALADDIALVQRGLDQQEAQVLHQRLARLSLVLVDSFDQIKKTRGLVDMNDLERGALAVLGDAALAGWVQERLDTQLRHLLIDEFQDTSPLQWQALHAWLSSYSGAGGGGSGQRPLSVFIVGDPKQSIYRFRRAEPRVFAAARDFLQQGLDAAVLACDHTRRNAPQVLAAVNAALLQAQGLGEYQDFRAHTTESGGVDALAGVCRLDAEPEADPAAAAPAGEADGSADDEAALAWRPSLSEARHEPELQRRAGEAQRIARALGELLAAGGLQPGDIFVLARKREALRVLAQALKAQGIAHVAPEELALLDSPDVRDVLALLDALASPSHDLSLAHALRSPLFGVSEAALLQLSLAARTVRRLGAADADEAGASRCTFWQALIQSDESALEPALQRARGLLASWAASLQQSTPQELLDRIFAEGDLLARVAQCVPPSERRSRLHALQSLLGLALDLDGGRYATVYGFVRALRQRALSLPAHGEADAVQLLTVHGAKGLEARVVVLMDCDAAPARADHATLLVDWPVDLPGPRRVAFIASESSPPPALEPLMRFEQGERQREELNALYVAMTRAKSRLVISRSVSARGGGAGSWWQRLQALAEPWQPAAGAQLAPAGHDFSLLELPLLPEVPPKVQALGQDLGQDLAPAEPAELVVRTTELDEMAALGEAMHRVLEWASGPQGQGGALEPLLGAAAQMYGLDARRSERLERSVRAILASPDCAPFFDAAQLQWAGNEVPISHEGQDLRLDRLVLRRPAPGEQAQWWVLDYKLHEAPQRQPEYVQQLQQYRAAVQALQPGESVRIAFITGQGRLVELA</sequence>
<gene>
    <name evidence="14" type="ORF">ABDJ40_12165</name>
</gene>
<evidence type="ECO:0000259" key="12">
    <source>
        <dbReference type="PROSITE" id="PS51198"/>
    </source>
</evidence>
<evidence type="ECO:0000256" key="1">
    <source>
        <dbReference type="ARBA" id="ARBA00022741"/>
    </source>
</evidence>
<dbReference type="InterPro" id="IPR027417">
    <property type="entry name" value="P-loop_NTPase"/>
</dbReference>
<reference evidence="14 15" key="1">
    <citation type="submission" date="2024-05" db="EMBL/GenBank/DDBJ databases">
        <title>Roseateles sp. 2.12 16S ribosomal RNA gene Genome sequencing and assembly.</title>
        <authorList>
            <person name="Woo H."/>
        </authorList>
    </citation>
    <scope>NUCLEOTIDE SEQUENCE [LARGE SCALE GENOMIC DNA]</scope>
    <source>
        <strain evidence="14 15">2.12</strain>
    </source>
</reference>
<evidence type="ECO:0000256" key="11">
    <source>
        <dbReference type="SAM" id="MobiDB-lite"/>
    </source>
</evidence>
<feature type="domain" description="UvrD-like helicase ATP-binding" evidence="12">
    <location>
        <begin position="22"/>
        <end position="487"/>
    </location>
</feature>
<proteinExistence type="predicted"/>
<dbReference type="EMBL" id="JBDPZC010000005">
    <property type="protein sequence ID" value="MEO3713519.1"/>
    <property type="molecule type" value="Genomic_DNA"/>
</dbReference>
<name>A0ABV0GEY0_9BURK</name>
<comment type="catalytic activity">
    <reaction evidence="9">
        <text>ATP + H2O = ADP + phosphate + H(+)</text>
        <dbReference type="Rhea" id="RHEA:13065"/>
        <dbReference type="ChEBI" id="CHEBI:15377"/>
        <dbReference type="ChEBI" id="CHEBI:15378"/>
        <dbReference type="ChEBI" id="CHEBI:30616"/>
        <dbReference type="ChEBI" id="CHEBI:43474"/>
        <dbReference type="ChEBI" id="CHEBI:456216"/>
        <dbReference type="EC" id="5.6.2.4"/>
    </reaction>
</comment>
<keyword evidence="15" id="KW-1185">Reference proteome</keyword>
<evidence type="ECO:0000256" key="4">
    <source>
        <dbReference type="ARBA" id="ARBA00022840"/>
    </source>
</evidence>
<feature type="compositionally biased region" description="Low complexity" evidence="11">
    <location>
        <begin position="536"/>
        <end position="547"/>
    </location>
</feature>
<evidence type="ECO:0000313" key="15">
    <source>
        <dbReference type="Proteomes" id="UP001462640"/>
    </source>
</evidence>
<evidence type="ECO:0000256" key="10">
    <source>
        <dbReference type="PROSITE-ProRule" id="PRU00560"/>
    </source>
</evidence>
<dbReference type="PROSITE" id="PS51198">
    <property type="entry name" value="UVRD_HELICASE_ATP_BIND"/>
    <property type="match status" value="1"/>
</dbReference>
<keyword evidence="3 10" id="KW-0347">Helicase</keyword>
<dbReference type="PROSITE" id="PS51217">
    <property type="entry name" value="UVRD_HELICASE_CTER"/>
    <property type="match status" value="1"/>
</dbReference>
<keyword evidence="5" id="KW-0413">Isomerase</keyword>
<protein>
    <recommendedName>
        <fullName evidence="7">DNA 3'-5' helicase</fullName>
        <ecNumber evidence="7">5.6.2.4</ecNumber>
    </recommendedName>
    <alternativeName>
        <fullName evidence="8">DNA 3'-5' helicase II</fullName>
    </alternativeName>
</protein>
<evidence type="ECO:0000259" key="13">
    <source>
        <dbReference type="PROSITE" id="PS51217"/>
    </source>
</evidence>
<comment type="catalytic activity">
    <reaction evidence="6">
        <text>Couples ATP hydrolysis with the unwinding of duplex DNA by translocating in the 3'-5' direction.</text>
        <dbReference type="EC" id="5.6.2.4"/>
    </reaction>
</comment>
<dbReference type="RefSeq" id="WP_347610028.1">
    <property type="nucleotide sequence ID" value="NZ_JBDPZC010000005.1"/>
</dbReference>
<evidence type="ECO:0000256" key="6">
    <source>
        <dbReference type="ARBA" id="ARBA00034617"/>
    </source>
</evidence>
<dbReference type="InterPro" id="IPR000212">
    <property type="entry name" value="DNA_helicase_UvrD/REP"/>
</dbReference>
<feature type="domain" description="UvrD-like helicase C-terminal" evidence="13">
    <location>
        <begin position="535"/>
        <end position="819"/>
    </location>
</feature>
<keyword evidence="2 10" id="KW-0378">Hydrolase</keyword>
<evidence type="ECO:0000256" key="8">
    <source>
        <dbReference type="ARBA" id="ARBA00034923"/>
    </source>
</evidence>
<dbReference type="Gene3D" id="1.10.486.10">
    <property type="entry name" value="PCRA, domain 4"/>
    <property type="match status" value="1"/>
</dbReference>
<evidence type="ECO:0000256" key="7">
    <source>
        <dbReference type="ARBA" id="ARBA00034808"/>
    </source>
</evidence>
<organism evidence="14 15">
    <name type="scientific">Roseateles flavus</name>
    <dbReference type="NCBI Taxonomy" id="3149041"/>
    <lineage>
        <taxon>Bacteria</taxon>
        <taxon>Pseudomonadati</taxon>
        <taxon>Pseudomonadota</taxon>
        <taxon>Betaproteobacteria</taxon>
        <taxon>Burkholderiales</taxon>
        <taxon>Sphaerotilaceae</taxon>
        <taxon>Roseateles</taxon>
    </lineage>
</organism>
<evidence type="ECO:0000256" key="5">
    <source>
        <dbReference type="ARBA" id="ARBA00023235"/>
    </source>
</evidence>
<dbReference type="Gene3D" id="3.40.50.300">
    <property type="entry name" value="P-loop containing nucleotide triphosphate hydrolases"/>
    <property type="match status" value="4"/>
</dbReference>
<dbReference type="Pfam" id="PF13361">
    <property type="entry name" value="UvrD_C"/>
    <property type="match status" value="1"/>
</dbReference>
<comment type="caution">
    <text evidence="14">The sequence shown here is derived from an EMBL/GenBank/DDBJ whole genome shotgun (WGS) entry which is preliminary data.</text>
</comment>
<keyword evidence="4 10" id="KW-0067">ATP-binding</keyword>